<keyword evidence="7" id="KW-0349">Heme</keyword>
<dbReference type="eggNOG" id="ENOG502QQNS">
    <property type="taxonomic scope" value="Eukaryota"/>
</dbReference>
<dbReference type="EC" id="1.14.19.41" evidence="6"/>
<dbReference type="AlphaFoldDB" id="C3ZNE5"/>
<dbReference type="InParanoid" id="C3ZNE5"/>
<name>C3ZNE5_BRAFL</name>
<dbReference type="GO" id="GO:0020037">
    <property type="term" value="F:heme binding"/>
    <property type="evidence" value="ECO:0007669"/>
    <property type="project" value="InterPro"/>
</dbReference>
<keyword evidence="3 7" id="KW-0479">Metal-binding</keyword>
<dbReference type="GO" id="GO:0000249">
    <property type="term" value="F:C-22 sterol desaturase (NADPH) activity"/>
    <property type="evidence" value="ECO:0007669"/>
    <property type="project" value="UniProtKB-EC"/>
</dbReference>
<dbReference type="Pfam" id="PF00067">
    <property type="entry name" value="p450"/>
    <property type="match status" value="1"/>
</dbReference>
<dbReference type="GO" id="GO:0004497">
    <property type="term" value="F:monooxygenase activity"/>
    <property type="evidence" value="ECO:0007669"/>
    <property type="project" value="InterPro"/>
</dbReference>
<dbReference type="InterPro" id="IPR036396">
    <property type="entry name" value="Cyt_P450_sf"/>
</dbReference>
<dbReference type="EMBL" id="GG666651">
    <property type="protein sequence ID" value="EEN45898.1"/>
    <property type="molecule type" value="Genomic_DNA"/>
</dbReference>
<dbReference type="SUPFAM" id="SSF48264">
    <property type="entry name" value="Cytochrome P450"/>
    <property type="match status" value="1"/>
</dbReference>
<evidence type="ECO:0000256" key="5">
    <source>
        <dbReference type="ARBA" id="ARBA00023004"/>
    </source>
</evidence>
<dbReference type="PRINTS" id="PR00465">
    <property type="entry name" value="EP450IV"/>
</dbReference>
<evidence type="ECO:0000256" key="2">
    <source>
        <dbReference type="ARBA" id="ARBA00010617"/>
    </source>
</evidence>
<reference evidence="9" key="1">
    <citation type="journal article" date="2008" name="Nature">
        <title>The amphioxus genome and the evolution of the chordate karyotype.</title>
        <authorList>
            <consortium name="US DOE Joint Genome Institute (JGI-PGF)"/>
            <person name="Putnam N.H."/>
            <person name="Butts T."/>
            <person name="Ferrier D.E.K."/>
            <person name="Furlong R.F."/>
            <person name="Hellsten U."/>
            <person name="Kawashima T."/>
            <person name="Robinson-Rechavi M."/>
            <person name="Shoguchi E."/>
            <person name="Terry A."/>
            <person name="Yu J.-K."/>
            <person name="Benito-Gutierrez E.L."/>
            <person name="Dubchak I."/>
            <person name="Garcia-Fernandez J."/>
            <person name="Gibson-Brown J.J."/>
            <person name="Grigoriev I.V."/>
            <person name="Horton A.C."/>
            <person name="de Jong P.J."/>
            <person name="Jurka J."/>
            <person name="Kapitonov V.V."/>
            <person name="Kohara Y."/>
            <person name="Kuroki Y."/>
            <person name="Lindquist E."/>
            <person name="Lucas S."/>
            <person name="Osoegawa K."/>
            <person name="Pennacchio L.A."/>
            <person name="Salamov A.A."/>
            <person name="Satou Y."/>
            <person name="Sauka-Spengler T."/>
            <person name="Schmutz J."/>
            <person name="Shin-I T."/>
            <person name="Toyoda A."/>
            <person name="Bronner-Fraser M."/>
            <person name="Fujiyama A."/>
            <person name="Holland L.Z."/>
            <person name="Holland P.W.H."/>
            <person name="Satoh N."/>
            <person name="Rokhsar D.S."/>
        </authorList>
    </citation>
    <scope>NUCLEOTIDE SEQUENCE [LARGE SCALE GENOMIC DNA]</scope>
    <source>
        <strain evidence="9">S238N-H82</strain>
        <tissue evidence="9">Testes</tissue>
    </source>
</reference>
<evidence type="ECO:0000256" key="3">
    <source>
        <dbReference type="ARBA" id="ARBA00022723"/>
    </source>
</evidence>
<evidence type="ECO:0000256" key="8">
    <source>
        <dbReference type="SAM" id="MobiDB-lite"/>
    </source>
</evidence>
<dbReference type="PANTHER" id="PTHR24286:SF228">
    <property type="entry name" value="C-22 STEROL DESATURASE ERG5"/>
    <property type="match status" value="1"/>
</dbReference>
<keyword evidence="5 7" id="KW-0408">Iron</keyword>
<dbReference type="GO" id="GO:0034653">
    <property type="term" value="P:retinoic acid catabolic process"/>
    <property type="evidence" value="ECO:0007669"/>
    <property type="project" value="UniProtKB-ARBA"/>
</dbReference>
<dbReference type="InterPro" id="IPR002403">
    <property type="entry name" value="Cyt_P450_E_grp-IV"/>
</dbReference>
<dbReference type="InterPro" id="IPR001128">
    <property type="entry name" value="Cyt_P450"/>
</dbReference>
<accession>C3ZNE5</accession>
<sequence>MSDTSGLLNTKKSGPHVLNPRGEHPTIVRTNVGIPCVGLLSQETIQYVFDPELVDKEPCCFGYSEVPGDVRRGHCPSMFANGQEHRRKKAFLVDVFKECRDKIQTVLFKTILEDFEEWSRVKTVPDFEDRVYFLISKAVTEAVFGTKLDGRLALTWLEGAIQLKTWLPIPNYAKRHRLAVAALGELMKTIEESPKYEELIRMCHLHDLEAEDGMMTLMHAILFNGCGAVTTTIITSVARYQTIPAGERKDLQTSVLQEVEKFGSITEESLGEMEFLESFLLEVLRMHPPVADFWGVAKKDFTVSAGEIKEEIRKGERLLGSCFWAQRDVSVFLRPGLFRSRRFLDEKEKRSNLLFPHGSFLEAASLDSHQCPAMDIAFILMKATLAVLLCYCKWELQDTPEWSDKITRLGKPDGLVSLTSFGFDLVEARRVLEL</sequence>
<evidence type="ECO:0000256" key="6">
    <source>
        <dbReference type="ARBA" id="ARBA00039038"/>
    </source>
</evidence>
<feature type="region of interest" description="Disordered" evidence="8">
    <location>
        <begin position="1"/>
        <end position="24"/>
    </location>
</feature>
<dbReference type="STRING" id="7739.C3ZNE5"/>
<protein>
    <recommendedName>
        <fullName evidence="6">sterol 22-desaturase</fullName>
        <ecNumber evidence="6">1.14.19.41</ecNumber>
    </recommendedName>
</protein>
<organism>
    <name type="scientific">Branchiostoma floridae</name>
    <name type="common">Florida lancelet</name>
    <name type="synonym">Amphioxus</name>
    <dbReference type="NCBI Taxonomy" id="7739"/>
    <lineage>
        <taxon>Eukaryota</taxon>
        <taxon>Metazoa</taxon>
        <taxon>Chordata</taxon>
        <taxon>Cephalochordata</taxon>
        <taxon>Leptocardii</taxon>
        <taxon>Amphioxiformes</taxon>
        <taxon>Branchiostomatidae</taxon>
        <taxon>Branchiostoma</taxon>
    </lineage>
</organism>
<evidence type="ECO:0000313" key="9">
    <source>
        <dbReference type="EMBL" id="EEN45898.1"/>
    </source>
</evidence>
<dbReference type="GO" id="GO:0005506">
    <property type="term" value="F:iron ion binding"/>
    <property type="evidence" value="ECO:0007669"/>
    <property type="project" value="InterPro"/>
</dbReference>
<evidence type="ECO:0000256" key="1">
    <source>
        <dbReference type="ARBA" id="ARBA00001971"/>
    </source>
</evidence>
<feature type="binding site" description="axial binding residue" evidence="7">
    <location>
        <position position="371"/>
    </location>
    <ligand>
        <name>heme</name>
        <dbReference type="ChEBI" id="CHEBI:30413"/>
    </ligand>
    <ligandPart>
        <name>Fe</name>
        <dbReference type="ChEBI" id="CHEBI:18248"/>
    </ligandPart>
</feature>
<keyword evidence="4" id="KW-0560">Oxidoreductase</keyword>
<proteinExistence type="inferred from homology"/>
<evidence type="ECO:0000256" key="4">
    <source>
        <dbReference type="ARBA" id="ARBA00023002"/>
    </source>
</evidence>
<comment type="cofactor">
    <cofactor evidence="1 7">
        <name>heme</name>
        <dbReference type="ChEBI" id="CHEBI:30413"/>
    </cofactor>
</comment>
<dbReference type="PANTHER" id="PTHR24286">
    <property type="entry name" value="CYTOCHROME P450 26"/>
    <property type="match status" value="1"/>
</dbReference>
<gene>
    <name evidence="9" type="ORF">BRAFLDRAFT_81984</name>
</gene>
<comment type="similarity">
    <text evidence="2">Belongs to the cytochrome P450 family.</text>
</comment>
<dbReference type="Gene3D" id="1.10.630.10">
    <property type="entry name" value="Cytochrome P450"/>
    <property type="match status" value="1"/>
</dbReference>
<evidence type="ECO:0000256" key="7">
    <source>
        <dbReference type="PIRSR" id="PIRSR602403-1"/>
    </source>
</evidence>
<feature type="compositionally biased region" description="Polar residues" evidence="8">
    <location>
        <begin position="1"/>
        <end position="12"/>
    </location>
</feature>